<organism evidence="2 3">
    <name type="scientific">Porphyra umbilicalis</name>
    <name type="common">Purple laver</name>
    <name type="synonym">Red alga</name>
    <dbReference type="NCBI Taxonomy" id="2786"/>
    <lineage>
        <taxon>Eukaryota</taxon>
        <taxon>Rhodophyta</taxon>
        <taxon>Bangiophyceae</taxon>
        <taxon>Bangiales</taxon>
        <taxon>Bangiaceae</taxon>
        <taxon>Porphyra</taxon>
    </lineage>
</organism>
<evidence type="ECO:0000313" key="2">
    <source>
        <dbReference type="EMBL" id="OSX80448.1"/>
    </source>
</evidence>
<dbReference type="AlphaFoldDB" id="A0A1X6PIC6"/>
<sequence length="359" mass="35187">MAFLPLAPVGTRTWTRSTVAAPLPLVGRPCRRPPGTPRWVAQASSPPPSAASPSLTSLPAPATLADLLSAAPGRPGVVPAAGSPLAALLDARTRLGGGTRLVCVYAGGESPHADRGDRDGDVGDPPPTAGAPFWMDTFHAAVDLGGVPTLLVGCDADGGGGVWGGYNPVGWDSRDDYRDSLTAFLFREPPPGGAEAAAGAAAVAAAAAEAAAKGGGSGDGAAAAAATSSAGGTAAASAAAVAAWAGGDGSILVADKVGGGGAAIFDFADWAVRWGSDALAMPMNDAKGLPPDRAVSVLGTQYGVLPGGGRTLFGGGRSSVTVTALRVYVSEQWAPVPAVEGGEKEKGGGGFFGRLFGGR</sequence>
<dbReference type="Proteomes" id="UP000218209">
    <property type="component" value="Unassembled WGS sequence"/>
</dbReference>
<evidence type="ECO:0008006" key="4">
    <source>
        <dbReference type="Google" id="ProtNLM"/>
    </source>
</evidence>
<proteinExistence type="predicted"/>
<reference evidence="2 3" key="1">
    <citation type="submission" date="2017-03" db="EMBL/GenBank/DDBJ databases">
        <title>WGS assembly of Porphyra umbilicalis.</title>
        <authorList>
            <person name="Brawley S.H."/>
            <person name="Blouin N.A."/>
            <person name="Ficko-Blean E."/>
            <person name="Wheeler G.L."/>
            <person name="Lohr M."/>
            <person name="Goodson H.V."/>
            <person name="Jenkins J.W."/>
            <person name="Blaby-Haas C.E."/>
            <person name="Helliwell K.E."/>
            <person name="Chan C."/>
            <person name="Marriage T."/>
            <person name="Bhattacharya D."/>
            <person name="Klein A.S."/>
            <person name="Badis Y."/>
            <person name="Brodie J."/>
            <person name="Cao Y."/>
            <person name="Collen J."/>
            <person name="Dittami S.M."/>
            <person name="Gachon C.M."/>
            <person name="Green B.R."/>
            <person name="Karpowicz S."/>
            <person name="Kim J.W."/>
            <person name="Kudahl U."/>
            <person name="Lin S."/>
            <person name="Michel G."/>
            <person name="Mittag M."/>
            <person name="Olson B.J."/>
            <person name="Pangilinan J."/>
            <person name="Peng Y."/>
            <person name="Qiu H."/>
            <person name="Shu S."/>
            <person name="Singer J.T."/>
            <person name="Smith A.G."/>
            <person name="Sprecher B.N."/>
            <person name="Wagner V."/>
            <person name="Wang W."/>
            <person name="Wang Z.-Y."/>
            <person name="Yan J."/>
            <person name="Yarish C."/>
            <person name="Zoeuner-Riek S."/>
            <person name="Zhuang Y."/>
            <person name="Zou Y."/>
            <person name="Lindquist E.A."/>
            <person name="Grimwood J."/>
            <person name="Barry K."/>
            <person name="Rokhsar D.S."/>
            <person name="Schmutz J."/>
            <person name="Stiller J.W."/>
            <person name="Grossman A.R."/>
            <person name="Prochnik S.E."/>
        </authorList>
    </citation>
    <scope>NUCLEOTIDE SEQUENCE [LARGE SCALE GENOMIC DNA]</scope>
    <source>
        <strain evidence="2">4086291</strain>
    </source>
</reference>
<name>A0A1X6PIC6_PORUM</name>
<accession>A0A1X6PIC6</accession>
<feature type="region of interest" description="Disordered" evidence="1">
    <location>
        <begin position="108"/>
        <end position="130"/>
    </location>
</feature>
<feature type="region of interest" description="Disordered" evidence="1">
    <location>
        <begin position="28"/>
        <end position="56"/>
    </location>
</feature>
<evidence type="ECO:0000256" key="1">
    <source>
        <dbReference type="SAM" id="MobiDB-lite"/>
    </source>
</evidence>
<evidence type="ECO:0000313" key="3">
    <source>
        <dbReference type="Proteomes" id="UP000218209"/>
    </source>
</evidence>
<feature type="compositionally biased region" description="Basic and acidic residues" evidence="1">
    <location>
        <begin position="111"/>
        <end position="121"/>
    </location>
</feature>
<gene>
    <name evidence="2" type="ORF">BU14_0052s0063</name>
</gene>
<dbReference type="EMBL" id="KV918775">
    <property type="protein sequence ID" value="OSX80448.1"/>
    <property type="molecule type" value="Genomic_DNA"/>
</dbReference>
<keyword evidence="3" id="KW-1185">Reference proteome</keyword>
<protein>
    <recommendedName>
        <fullName evidence="4">TLDc domain-containing protein</fullName>
    </recommendedName>
</protein>